<keyword evidence="3" id="KW-1185">Reference proteome</keyword>
<feature type="region of interest" description="Disordered" evidence="1">
    <location>
        <begin position="1"/>
        <end position="38"/>
    </location>
</feature>
<accession>A0A2T0TNM8</accession>
<reference evidence="2 3" key="1">
    <citation type="submission" date="2018-03" db="EMBL/GenBank/DDBJ databases">
        <title>Genomic Encyclopedia of Archaeal and Bacterial Type Strains, Phase II (KMG-II): from individual species to whole genera.</title>
        <authorList>
            <person name="Goeker M."/>
        </authorList>
    </citation>
    <scope>NUCLEOTIDE SEQUENCE [LARGE SCALE GENOMIC DNA]</scope>
    <source>
        <strain evidence="2 3">DSM 28354</strain>
    </source>
</reference>
<dbReference type="Proteomes" id="UP000238375">
    <property type="component" value="Unassembled WGS sequence"/>
</dbReference>
<protein>
    <submittedName>
        <fullName evidence="2">Uncharacterized protein</fullName>
    </submittedName>
</protein>
<sequence>MTMQSETSRVGETERFKMIANKAQQTTPEETSEQKRKQQAVNGFLHELALLTLAETPIKSAVKNRAHALRGEIIYNLKPEHREFYLASRDVILTFARRLANAETPEQLSSLLTLIQNHTFDGKAERA</sequence>
<proteinExistence type="predicted"/>
<comment type="caution">
    <text evidence="2">The sequence shown here is derived from an EMBL/GenBank/DDBJ whole genome shotgun (WGS) entry which is preliminary data.</text>
</comment>
<organism evidence="2 3">
    <name type="scientific">Spirosoma oryzae</name>
    <dbReference type="NCBI Taxonomy" id="1469603"/>
    <lineage>
        <taxon>Bacteria</taxon>
        <taxon>Pseudomonadati</taxon>
        <taxon>Bacteroidota</taxon>
        <taxon>Cytophagia</taxon>
        <taxon>Cytophagales</taxon>
        <taxon>Cytophagaceae</taxon>
        <taxon>Spirosoma</taxon>
    </lineage>
</organism>
<evidence type="ECO:0000256" key="1">
    <source>
        <dbReference type="SAM" id="MobiDB-lite"/>
    </source>
</evidence>
<dbReference type="AlphaFoldDB" id="A0A2T0TNM8"/>
<name>A0A2T0TNM8_9BACT</name>
<dbReference type="EMBL" id="PVTE01000001">
    <property type="protein sequence ID" value="PRY47138.1"/>
    <property type="molecule type" value="Genomic_DNA"/>
</dbReference>
<evidence type="ECO:0000313" key="3">
    <source>
        <dbReference type="Proteomes" id="UP000238375"/>
    </source>
</evidence>
<gene>
    <name evidence="2" type="ORF">CLV58_101204</name>
</gene>
<evidence type="ECO:0000313" key="2">
    <source>
        <dbReference type="EMBL" id="PRY47138.1"/>
    </source>
</evidence>